<dbReference type="PANTHER" id="PTHR43630">
    <property type="entry name" value="POLY-BETA-1,6-N-ACETYL-D-GLUCOSAMINE SYNTHASE"/>
    <property type="match status" value="1"/>
</dbReference>
<reference evidence="3 4" key="5">
    <citation type="journal article" date="2007" name="Extremophiles">
        <title>Intragenomic diversity of the V1 regions of 16S rRNA genes in high-alkaline protease-producing Bacillus clausii spp.</title>
        <authorList>
            <person name="Kageyama Y."/>
            <person name="Takaki Y."/>
            <person name="Shimamura S."/>
            <person name="Nishi S."/>
            <person name="Nogi Y."/>
            <person name="Uchimura K."/>
            <person name="Kobayashi T."/>
            <person name="Hitomi J."/>
            <person name="Ozaki K."/>
            <person name="Kawai S."/>
            <person name="Ito S."/>
            <person name="Horikoshi K."/>
        </authorList>
    </citation>
    <scope>NUCLEOTIDE SEQUENCE [LARGE SCALE GENOMIC DNA]</scope>
    <source>
        <strain evidence="3 4">KSM-K16</strain>
    </source>
</reference>
<dbReference type="Pfam" id="PF13181">
    <property type="entry name" value="TPR_8"/>
    <property type="match status" value="1"/>
</dbReference>
<dbReference type="Gene3D" id="1.25.40.10">
    <property type="entry name" value="Tetratricopeptide repeat domain"/>
    <property type="match status" value="1"/>
</dbReference>
<evidence type="ECO:0000313" key="4">
    <source>
        <dbReference type="Proteomes" id="UP000001168"/>
    </source>
</evidence>
<proteinExistence type="predicted"/>
<keyword evidence="4" id="KW-1185">Reference proteome</keyword>
<dbReference type="STRING" id="66692.ABC0474"/>
<dbReference type="InterPro" id="IPR011990">
    <property type="entry name" value="TPR-like_helical_dom_sf"/>
</dbReference>
<dbReference type="KEGG" id="bcl:ABC0474"/>
<dbReference type="HOGENOM" id="CLU_023736_0_0_9"/>
<feature type="repeat" description="TPR" evidence="1">
    <location>
        <begin position="267"/>
        <end position="300"/>
    </location>
</feature>
<gene>
    <name evidence="3" type="ordered locus">ABC0474</name>
</gene>
<dbReference type="InterPro" id="IPR001173">
    <property type="entry name" value="Glyco_trans_2-like"/>
</dbReference>
<keyword evidence="1" id="KW-0802">TPR repeat</keyword>
<dbReference type="eggNOG" id="COG0463">
    <property type="taxonomic scope" value="Bacteria"/>
</dbReference>
<evidence type="ECO:0000313" key="3">
    <source>
        <dbReference type="EMBL" id="BAD63015.1"/>
    </source>
</evidence>
<dbReference type="OrthoDB" id="9815923at2"/>
<sequence length="365" mass="43312">MRSFSICMIVKNEADILEETLESVKGVGDEIIIVDTGSTDNTKDIAKKYTDLIFDFKWIDDFAAARNASYSYATKDYILFMDADDFLPDEERAKLLQLKKNLDMSVDAVSMFTVTGVDEFGNPIFKFRRHRLVKRSNHFKWHGSVHEYLEVGGNILHSDIYILHRKQKKKIDKERRRRNLNIYEKKLKRGDVFSPRDLFYYANELKDHGKFQKAVEQYTKFLNSREGWVEDNIRACIYLADCHRSLGNHLEEMEALAKSIVFDIPRPEVSCRLGDMYKEKNMFDKAIIWYRLAIEIDVSDLLGFQYEQYSTWYPHLQICVCYWHIGNKELSFYHHQKAKEYRPDDKRIQYNEQFFKKIEENDAEG</sequence>
<reference evidence="3 4" key="3">
    <citation type="journal article" date="1997" name="Protein Eng.">
        <title>High-resolution crystal structure of M-protease: phylogeny aided analysis of the high-alkaline adaptation mechanism.</title>
        <authorList>
            <person name="Shirai T."/>
            <person name="Suzuki A."/>
            <person name="Yamane T."/>
            <person name="Ashida T."/>
            <person name="Kobayashi T."/>
            <person name="Ito S."/>
        </authorList>
    </citation>
    <scope>NUCLEOTIDE SEQUENCE [LARGE SCALE GENOMIC DNA]</scope>
    <source>
        <strain evidence="3 4">KSM-K16</strain>
    </source>
</reference>
<dbReference type="AlphaFoldDB" id="Q5WKU0"/>
<reference evidence="3 4" key="2">
    <citation type="journal article" date="1995" name="Appl. Microbiol. Biotechnol.">
        <title>Purification and properties of an alkaline protease from alkalophilic Bacillus sp. KSM-K16.</title>
        <authorList>
            <person name="Kobayashi T."/>
            <person name="Hakamada Y."/>
            <person name="Adachi S."/>
            <person name="Hitomi J."/>
            <person name="Yoshimatsu T."/>
            <person name="Koike K."/>
            <person name="Kawai S."/>
            <person name="Ito S."/>
        </authorList>
    </citation>
    <scope>NUCLEOTIDE SEQUENCE [LARGE SCALE GENOMIC DNA]</scope>
    <source>
        <strain evidence="3 4">KSM-K16</strain>
    </source>
</reference>
<dbReference type="SMART" id="SM00028">
    <property type="entry name" value="TPR"/>
    <property type="match status" value="4"/>
</dbReference>
<dbReference type="RefSeq" id="WP_011245333.1">
    <property type="nucleotide sequence ID" value="NC_006582.1"/>
</dbReference>
<evidence type="ECO:0000259" key="2">
    <source>
        <dbReference type="Pfam" id="PF00535"/>
    </source>
</evidence>
<dbReference type="Proteomes" id="UP000001168">
    <property type="component" value="Chromosome"/>
</dbReference>
<name>Q5WKU0_SHOC1</name>
<evidence type="ECO:0000256" key="1">
    <source>
        <dbReference type="PROSITE-ProRule" id="PRU00339"/>
    </source>
</evidence>
<dbReference type="EMBL" id="AP006627">
    <property type="protein sequence ID" value="BAD63015.1"/>
    <property type="molecule type" value="Genomic_DNA"/>
</dbReference>
<dbReference type="Pfam" id="PF00535">
    <property type="entry name" value="Glycos_transf_2"/>
    <property type="match status" value="1"/>
</dbReference>
<dbReference type="PROSITE" id="PS50005">
    <property type="entry name" value="TPR"/>
    <property type="match status" value="1"/>
</dbReference>
<dbReference type="PANTHER" id="PTHR43630:SF2">
    <property type="entry name" value="GLYCOSYLTRANSFERASE"/>
    <property type="match status" value="1"/>
</dbReference>
<accession>Q5WKU0</accession>
<dbReference type="InterPro" id="IPR019734">
    <property type="entry name" value="TPR_rpt"/>
</dbReference>
<dbReference type="CAZy" id="GT2">
    <property type="family name" value="Glycosyltransferase Family 2"/>
</dbReference>
<dbReference type="InterPro" id="IPR029044">
    <property type="entry name" value="Nucleotide-diphossugar_trans"/>
</dbReference>
<dbReference type="CDD" id="cd02511">
    <property type="entry name" value="Beta4Glucosyltransferase"/>
    <property type="match status" value="1"/>
</dbReference>
<feature type="domain" description="Glycosyltransferase 2-like" evidence="2">
    <location>
        <begin position="5"/>
        <end position="119"/>
    </location>
</feature>
<dbReference type="SUPFAM" id="SSF48452">
    <property type="entry name" value="TPR-like"/>
    <property type="match status" value="1"/>
</dbReference>
<reference evidence="3 4" key="1">
    <citation type="journal article" date="1994" name="J. Ferment. Bioeng.">
        <title>Molecular cloning and nucleotide sequence of the gene for an alkaline protease from the alkalophilic Bacillus sp. KSM-K16.</title>
        <authorList>
            <person name="Hakamada Y."/>
            <person name="Kobayashi T."/>
            <person name="Hitomi J."/>
            <person name="Kawai S."/>
            <person name="Ito S."/>
        </authorList>
    </citation>
    <scope>NUCLEOTIDE SEQUENCE [LARGE SCALE GENOMIC DNA]</scope>
    <source>
        <strain evidence="3 4">KSM-K16</strain>
    </source>
</reference>
<protein>
    <submittedName>
        <fullName evidence="3">Beta 1,4 glucosyltransferase</fullName>
    </submittedName>
</protein>
<reference evidence="4" key="4">
    <citation type="submission" date="2003-10" db="EMBL/GenBank/DDBJ databases">
        <title>The complete genome sequence of the alkaliphilic Bacillus clausii KSM-K16.</title>
        <authorList>
            <person name="Takaki Y."/>
            <person name="Kageyama Y."/>
            <person name="Shimamura S."/>
            <person name="Suzuki H."/>
            <person name="Nishi S."/>
            <person name="Hatada Y."/>
            <person name="Kawai S."/>
            <person name="Ito S."/>
            <person name="Horikoshi K."/>
        </authorList>
    </citation>
    <scope>NUCLEOTIDE SEQUENCE [LARGE SCALE GENOMIC DNA]</scope>
    <source>
        <strain evidence="4">KSM-K16</strain>
    </source>
</reference>
<dbReference type="SUPFAM" id="SSF53448">
    <property type="entry name" value="Nucleotide-diphospho-sugar transferases"/>
    <property type="match status" value="1"/>
</dbReference>
<dbReference type="Gene3D" id="3.90.550.10">
    <property type="entry name" value="Spore Coat Polysaccharide Biosynthesis Protein SpsA, Chain A"/>
    <property type="match status" value="1"/>
</dbReference>
<organism evidence="3 4">
    <name type="scientific">Shouchella clausii (strain KSM-K16)</name>
    <name type="common">Alkalihalobacillus clausii</name>
    <dbReference type="NCBI Taxonomy" id="66692"/>
    <lineage>
        <taxon>Bacteria</taxon>
        <taxon>Bacillati</taxon>
        <taxon>Bacillota</taxon>
        <taxon>Bacilli</taxon>
        <taxon>Bacillales</taxon>
        <taxon>Bacillaceae</taxon>
        <taxon>Shouchella</taxon>
    </lineage>
</organism>